<evidence type="ECO:0000256" key="1">
    <source>
        <dbReference type="ARBA" id="ARBA00004173"/>
    </source>
</evidence>
<protein>
    <recommendedName>
        <fullName evidence="6">Large ribosomal subunit protein mL49</fullName>
    </recommendedName>
</protein>
<dbReference type="Proteomes" id="UP000800235">
    <property type="component" value="Unassembled WGS sequence"/>
</dbReference>
<dbReference type="GO" id="GO:0003735">
    <property type="term" value="F:structural constituent of ribosome"/>
    <property type="evidence" value="ECO:0007669"/>
    <property type="project" value="InterPro"/>
</dbReference>
<dbReference type="OrthoDB" id="19439at2759"/>
<comment type="similarity">
    <text evidence="2">Belongs to the mitochondrion-specific ribosomal protein mL49 family.</text>
</comment>
<evidence type="ECO:0000313" key="8">
    <source>
        <dbReference type="Proteomes" id="UP000800235"/>
    </source>
</evidence>
<gene>
    <name evidence="7" type="ORF">EJ08DRAFT_560362</name>
</gene>
<feature type="non-terminal residue" evidence="7">
    <location>
        <position position="85"/>
    </location>
</feature>
<comment type="subcellular location">
    <subcellularLocation>
        <location evidence="1">Mitochondrion</location>
    </subcellularLocation>
</comment>
<dbReference type="Pfam" id="PF05046">
    <property type="entry name" value="Img2"/>
    <property type="match status" value="1"/>
</dbReference>
<keyword evidence="5" id="KW-0687">Ribonucleoprotein</keyword>
<evidence type="ECO:0000256" key="5">
    <source>
        <dbReference type="ARBA" id="ARBA00023274"/>
    </source>
</evidence>
<dbReference type="GO" id="GO:0005762">
    <property type="term" value="C:mitochondrial large ribosomal subunit"/>
    <property type="evidence" value="ECO:0007669"/>
    <property type="project" value="TreeGrafter"/>
</dbReference>
<evidence type="ECO:0000256" key="6">
    <source>
        <dbReference type="ARBA" id="ARBA00035191"/>
    </source>
</evidence>
<dbReference type="GO" id="GO:0006412">
    <property type="term" value="P:translation"/>
    <property type="evidence" value="ECO:0007669"/>
    <property type="project" value="InterPro"/>
</dbReference>
<evidence type="ECO:0000256" key="2">
    <source>
        <dbReference type="ARBA" id="ARBA00005677"/>
    </source>
</evidence>
<dbReference type="Gene3D" id="3.30.780.10">
    <property type="entry name" value="SUI1-like domain"/>
    <property type="match status" value="1"/>
</dbReference>
<comment type="caution">
    <text evidence="7">The sequence shown here is derived from an EMBL/GenBank/DDBJ whole genome shotgun (WGS) entry which is preliminary data.</text>
</comment>
<evidence type="ECO:0000313" key="7">
    <source>
        <dbReference type="EMBL" id="KAF2433662.1"/>
    </source>
</evidence>
<evidence type="ECO:0000256" key="3">
    <source>
        <dbReference type="ARBA" id="ARBA00022980"/>
    </source>
</evidence>
<name>A0A9P4NXV1_9PEZI</name>
<organism evidence="7 8">
    <name type="scientific">Tothia fuscella</name>
    <dbReference type="NCBI Taxonomy" id="1048955"/>
    <lineage>
        <taxon>Eukaryota</taxon>
        <taxon>Fungi</taxon>
        <taxon>Dikarya</taxon>
        <taxon>Ascomycota</taxon>
        <taxon>Pezizomycotina</taxon>
        <taxon>Dothideomycetes</taxon>
        <taxon>Pleosporomycetidae</taxon>
        <taxon>Venturiales</taxon>
        <taxon>Cylindrosympodiaceae</taxon>
        <taxon>Tothia</taxon>
    </lineage>
</organism>
<sequence>LPYHVSRTPTNNLPIYTDIKAGNTLRQTRIRKIAGDAQALRMELIKGLKLDPEREKCEINGVTGHIIIKGWHKPRVEKFLIEKGF</sequence>
<dbReference type="PANTHER" id="PTHR13477:SF0">
    <property type="entry name" value="LARGE RIBOSOMAL SUBUNIT PROTEIN ML49"/>
    <property type="match status" value="1"/>
</dbReference>
<proteinExistence type="inferred from homology"/>
<dbReference type="PANTHER" id="PTHR13477">
    <property type="entry name" value="MITOCHONDRIAL 39S RIBOSOMAL PROTEIN L49"/>
    <property type="match status" value="1"/>
</dbReference>
<dbReference type="AlphaFoldDB" id="A0A9P4NXV1"/>
<keyword evidence="8" id="KW-1185">Reference proteome</keyword>
<keyword evidence="3" id="KW-0689">Ribosomal protein</keyword>
<accession>A0A9P4NXV1</accession>
<keyword evidence="4" id="KW-0496">Mitochondrion</keyword>
<evidence type="ECO:0000256" key="4">
    <source>
        <dbReference type="ARBA" id="ARBA00023128"/>
    </source>
</evidence>
<dbReference type="InterPro" id="IPR007740">
    <property type="entry name" value="Ribosomal_mL49"/>
</dbReference>
<reference evidence="7" key="1">
    <citation type="journal article" date="2020" name="Stud. Mycol.">
        <title>101 Dothideomycetes genomes: a test case for predicting lifestyles and emergence of pathogens.</title>
        <authorList>
            <person name="Haridas S."/>
            <person name="Albert R."/>
            <person name="Binder M."/>
            <person name="Bloem J."/>
            <person name="Labutti K."/>
            <person name="Salamov A."/>
            <person name="Andreopoulos B."/>
            <person name="Baker S."/>
            <person name="Barry K."/>
            <person name="Bills G."/>
            <person name="Bluhm B."/>
            <person name="Cannon C."/>
            <person name="Castanera R."/>
            <person name="Culley D."/>
            <person name="Daum C."/>
            <person name="Ezra D."/>
            <person name="Gonzalez J."/>
            <person name="Henrissat B."/>
            <person name="Kuo A."/>
            <person name="Liang C."/>
            <person name="Lipzen A."/>
            <person name="Lutzoni F."/>
            <person name="Magnuson J."/>
            <person name="Mondo S."/>
            <person name="Nolan M."/>
            <person name="Ohm R."/>
            <person name="Pangilinan J."/>
            <person name="Park H.-J."/>
            <person name="Ramirez L."/>
            <person name="Alfaro M."/>
            <person name="Sun H."/>
            <person name="Tritt A."/>
            <person name="Yoshinaga Y."/>
            <person name="Zwiers L.-H."/>
            <person name="Turgeon B."/>
            <person name="Goodwin S."/>
            <person name="Spatafora J."/>
            <person name="Crous P."/>
            <person name="Grigoriev I."/>
        </authorList>
    </citation>
    <scope>NUCLEOTIDE SEQUENCE</scope>
    <source>
        <strain evidence="7">CBS 130266</strain>
    </source>
</reference>
<feature type="non-terminal residue" evidence="7">
    <location>
        <position position="1"/>
    </location>
</feature>
<dbReference type="EMBL" id="MU007019">
    <property type="protein sequence ID" value="KAF2433662.1"/>
    <property type="molecule type" value="Genomic_DNA"/>
</dbReference>